<protein>
    <recommendedName>
        <fullName evidence="1">DUF4435 domain-containing protein</fullName>
    </recommendedName>
</protein>
<evidence type="ECO:0000313" key="3">
    <source>
        <dbReference type="Proteomes" id="UP000184038"/>
    </source>
</evidence>
<dbReference type="AlphaFoldDB" id="A0A1M7HUS6"/>
<dbReference type="Proteomes" id="UP000184038">
    <property type="component" value="Unassembled WGS sequence"/>
</dbReference>
<dbReference type="EMBL" id="FRCP01000008">
    <property type="protein sequence ID" value="SHM32311.1"/>
    <property type="molecule type" value="Genomic_DNA"/>
</dbReference>
<proteinExistence type="predicted"/>
<dbReference type="OrthoDB" id="3010270at2"/>
<sequence length="282" mass="32391">MQNNSIKSNLTKDDIISDIRLTLGADIHRSFVYIIVEGEDDIKFWKSELNDNVYLYESYDGKNGVEKIAGEVFKANKRVIGIRDRDYSDLETGTDQVFAYDNSCMEMMFLEDEGALDKICCEFYQGSMKNQELKEHVLSELCFLSCVRKLNEQKSWELILKGVSVSNVCDKHTLKLCTEKLKTEINKMNRSKFDSVKCSEVNSEVITNNSIEDFLLITQGHDFANLFATICNFIKPKSKGISGKNVEECLRCAFTHQSFIKTKLYEMLARHQENININFLVA</sequence>
<reference evidence="2 3" key="1">
    <citation type="submission" date="2016-11" db="EMBL/GenBank/DDBJ databases">
        <authorList>
            <person name="Jaros S."/>
            <person name="Januszkiewicz K."/>
            <person name="Wedrychowicz H."/>
        </authorList>
    </citation>
    <scope>NUCLEOTIDE SEQUENCE [LARGE SCALE GENOMIC DNA]</scope>
    <source>
        <strain evidence="2 3">DSM 15930</strain>
    </source>
</reference>
<evidence type="ECO:0000313" key="2">
    <source>
        <dbReference type="EMBL" id="SHM32311.1"/>
    </source>
</evidence>
<accession>A0A1M7HUS6</accession>
<keyword evidence="3" id="KW-1185">Reference proteome</keyword>
<name>A0A1M7HUS6_9FIRM</name>
<dbReference type="STRING" id="1120996.SAMN02746066_01590"/>
<dbReference type="Pfam" id="PF14491">
    <property type="entry name" value="DUF4435"/>
    <property type="match status" value="1"/>
</dbReference>
<evidence type="ECO:0000259" key="1">
    <source>
        <dbReference type="Pfam" id="PF14491"/>
    </source>
</evidence>
<organism evidence="2 3">
    <name type="scientific">Anaerosporobacter mobilis DSM 15930</name>
    <dbReference type="NCBI Taxonomy" id="1120996"/>
    <lineage>
        <taxon>Bacteria</taxon>
        <taxon>Bacillati</taxon>
        <taxon>Bacillota</taxon>
        <taxon>Clostridia</taxon>
        <taxon>Lachnospirales</taxon>
        <taxon>Lachnospiraceae</taxon>
        <taxon>Anaerosporobacter</taxon>
    </lineage>
</organism>
<gene>
    <name evidence="2" type="ORF">SAMN02746066_01590</name>
</gene>
<dbReference type="RefSeq" id="WP_073285650.1">
    <property type="nucleotide sequence ID" value="NZ_FRCP01000008.1"/>
</dbReference>
<feature type="domain" description="DUF4435" evidence="1">
    <location>
        <begin position="33"/>
        <end position="239"/>
    </location>
</feature>
<dbReference type="InterPro" id="IPR029492">
    <property type="entry name" value="DUF4435"/>
</dbReference>